<organism evidence="3 4">
    <name type="scientific">Halorientalis regularis</name>
    <dbReference type="NCBI Taxonomy" id="660518"/>
    <lineage>
        <taxon>Archaea</taxon>
        <taxon>Methanobacteriati</taxon>
        <taxon>Methanobacteriota</taxon>
        <taxon>Stenosarchaea group</taxon>
        <taxon>Halobacteria</taxon>
        <taxon>Halobacteriales</taxon>
        <taxon>Haloarculaceae</taxon>
        <taxon>Halorientalis</taxon>
    </lineage>
</organism>
<feature type="compositionally biased region" description="Polar residues" evidence="1">
    <location>
        <begin position="310"/>
        <end position="325"/>
    </location>
</feature>
<feature type="region of interest" description="Disordered" evidence="1">
    <location>
        <begin position="206"/>
        <end position="271"/>
    </location>
</feature>
<accession>A0A1G7RGL3</accession>
<dbReference type="CDD" id="cd00146">
    <property type="entry name" value="PKD"/>
    <property type="match status" value="5"/>
</dbReference>
<evidence type="ECO:0000313" key="4">
    <source>
        <dbReference type="Proteomes" id="UP000199076"/>
    </source>
</evidence>
<feature type="compositionally biased region" description="Polar residues" evidence="1">
    <location>
        <begin position="563"/>
        <end position="577"/>
    </location>
</feature>
<dbReference type="PANTHER" id="PTHR46182:SF2">
    <property type="entry name" value="FI19480P1"/>
    <property type="match status" value="1"/>
</dbReference>
<dbReference type="PANTHER" id="PTHR46182">
    <property type="entry name" value="FI19480P1"/>
    <property type="match status" value="1"/>
</dbReference>
<proteinExistence type="predicted"/>
<sequence>MYNRKRIARGAGTAVAIWALIGLLIMSTGVAYAVPLAGVGGFNITASEITADDLVLYPGVGNTDSEENFPQTVVQLSNTDIQQFALTKDLDLGSAPMFPMSGTVRIKFLSPGGTDGGNVLVKSTALGAERATFNDFVTNDTNASDARGRWRIRSDGPVTLEGTDRSGVRIQAHYLAADRISITDLRFFVCYDVDNDGTFEWGPCSADTSSGGDSGNTAPTADAEASSTTVGTGDTVSFNGSGSSDPDGSITSYEWSFGDGTSATGQQATHSYDEPGAYTARLTVTDNNGTTAIDSVTIVVEGNDPPMASPTASSTTVEPGQSITFDGSGSSDPDGSITSYEWDFGDGTTATGQQVTHTYADSGSYAATLTVTDDDGATASNSVSITVQGNDSLIASASASPSEVLTGEPVTFDGSGSSASNSTITSYEWDFGDGTTATGQQVTHTYDTGGEFTATLTVTADDGDTATDTVTTNVTDNDPPTAVPSVESSTTEVGVALAFNGSGSSDPDGSIASYEWDFGDGGTGTGAFTTHAYSAPGEYTATLTVTDDDGATATSSVTITVDENDAPTASASANSDSVDPDTDITFDGSGSSDPDGSIASYEWDFDGDGTVEATGEQVTTQFSESGEKTVTLTVTDDDGATATDTVTVTVNDCFLGIFC</sequence>
<feature type="compositionally biased region" description="Low complexity" evidence="1">
    <location>
        <begin position="469"/>
        <end position="480"/>
    </location>
</feature>
<dbReference type="Gene3D" id="2.60.40.10">
    <property type="entry name" value="Immunoglobulins"/>
    <property type="match status" value="5"/>
</dbReference>
<dbReference type="AlphaFoldDB" id="A0A1G7RGL3"/>
<feature type="compositionally biased region" description="Low complexity" evidence="1">
    <location>
        <begin position="587"/>
        <end position="597"/>
    </location>
</feature>
<feature type="compositionally biased region" description="Low complexity" evidence="1">
    <location>
        <begin position="226"/>
        <end position="237"/>
    </location>
</feature>
<feature type="domain" description="PKD" evidence="2">
    <location>
        <begin position="480"/>
        <end position="568"/>
    </location>
</feature>
<dbReference type="SMART" id="SM00089">
    <property type="entry name" value="PKD"/>
    <property type="match status" value="5"/>
</dbReference>
<feature type="region of interest" description="Disordered" evidence="1">
    <location>
        <begin position="563"/>
        <end position="598"/>
    </location>
</feature>
<dbReference type="Proteomes" id="UP000199076">
    <property type="component" value="Unassembled WGS sequence"/>
</dbReference>
<dbReference type="Pfam" id="PF18911">
    <property type="entry name" value="PKD_4"/>
    <property type="match status" value="5"/>
</dbReference>
<dbReference type="EMBL" id="FNBK01000015">
    <property type="protein sequence ID" value="SDG09976.1"/>
    <property type="molecule type" value="Genomic_DNA"/>
</dbReference>
<reference evidence="4" key="1">
    <citation type="submission" date="2016-10" db="EMBL/GenBank/DDBJ databases">
        <authorList>
            <person name="Varghese N."/>
            <person name="Submissions S."/>
        </authorList>
    </citation>
    <scope>NUCLEOTIDE SEQUENCE [LARGE SCALE GENOMIC DNA]</scope>
    <source>
        <strain evidence="4">IBRC-M 10760</strain>
    </source>
</reference>
<dbReference type="InterPro" id="IPR000601">
    <property type="entry name" value="PKD_dom"/>
</dbReference>
<dbReference type="GO" id="GO:0016020">
    <property type="term" value="C:membrane"/>
    <property type="evidence" value="ECO:0007669"/>
    <property type="project" value="TreeGrafter"/>
</dbReference>
<feature type="domain" description="PKD" evidence="2">
    <location>
        <begin position="306"/>
        <end position="388"/>
    </location>
</feature>
<feature type="compositionally biased region" description="Polar residues" evidence="1">
    <location>
        <begin position="206"/>
        <end position="219"/>
    </location>
</feature>
<protein>
    <submittedName>
        <fullName evidence="3">PKD repeat-containing protein</fullName>
    </submittedName>
</protein>
<feature type="domain" description="PKD" evidence="2">
    <location>
        <begin position="219"/>
        <end position="301"/>
    </location>
</feature>
<feature type="region of interest" description="Disordered" evidence="1">
    <location>
        <begin position="308"/>
        <end position="334"/>
    </location>
</feature>
<dbReference type="PROSITE" id="PS50093">
    <property type="entry name" value="PKD"/>
    <property type="match status" value="5"/>
</dbReference>
<dbReference type="STRING" id="660518.SAMN05216218_11527"/>
<dbReference type="GO" id="GO:0031410">
    <property type="term" value="C:cytoplasmic vesicle"/>
    <property type="evidence" value="ECO:0007669"/>
    <property type="project" value="TreeGrafter"/>
</dbReference>
<feature type="domain" description="PKD" evidence="2">
    <location>
        <begin position="393"/>
        <end position="475"/>
    </location>
</feature>
<dbReference type="InterPro" id="IPR022409">
    <property type="entry name" value="PKD/Chitinase_dom"/>
</dbReference>
<evidence type="ECO:0000256" key="1">
    <source>
        <dbReference type="SAM" id="MobiDB-lite"/>
    </source>
</evidence>
<dbReference type="InterPro" id="IPR035986">
    <property type="entry name" value="PKD_dom_sf"/>
</dbReference>
<dbReference type="SUPFAM" id="SSF49299">
    <property type="entry name" value="PKD domain"/>
    <property type="match status" value="5"/>
</dbReference>
<evidence type="ECO:0000259" key="2">
    <source>
        <dbReference type="PROSITE" id="PS50093"/>
    </source>
</evidence>
<name>A0A1G7RGL3_9EURY</name>
<feature type="compositionally biased region" description="Polar residues" evidence="1">
    <location>
        <begin position="238"/>
        <end position="270"/>
    </location>
</feature>
<dbReference type="InterPro" id="IPR029865">
    <property type="entry name" value="KIAA0319-like"/>
</dbReference>
<gene>
    <name evidence="3" type="ORF">SAMN05216218_11527</name>
</gene>
<evidence type="ECO:0000313" key="3">
    <source>
        <dbReference type="EMBL" id="SDG09976.1"/>
    </source>
</evidence>
<feature type="domain" description="PKD" evidence="2">
    <location>
        <begin position="567"/>
        <end position="650"/>
    </location>
</feature>
<dbReference type="InterPro" id="IPR013783">
    <property type="entry name" value="Ig-like_fold"/>
</dbReference>
<feature type="region of interest" description="Disordered" evidence="1">
    <location>
        <begin position="469"/>
        <end position="489"/>
    </location>
</feature>
<keyword evidence="4" id="KW-1185">Reference proteome</keyword>